<dbReference type="GO" id="GO:1904262">
    <property type="term" value="P:negative regulation of TORC1 signaling"/>
    <property type="evidence" value="ECO:0007669"/>
    <property type="project" value="TreeGrafter"/>
</dbReference>
<dbReference type="GO" id="GO:0005096">
    <property type="term" value="F:GTPase activator activity"/>
    <property type="evidence" value="ECO:0007669"/>
    <property type="project" value="TreeGrafter"/>
</dbReference>
<keyword evidence="3" id="KW-1185">Reference proteome</keyword>
<name>A0A8K0KD48_LADFU</name>
<reference evidence="2" key="2">
    <citation type="submission" date="2017-10" db="EMBL/GenBank/DDBJ databases">
        <title>Ladona fulva Genome sequencing and assembly.</title>
        <authorList>
            <person name="Murali S."/>
            <person name="Richards S."/>
            <person name="Bandaranaike D."/>
            <person name="Bellair M."/>
            <person name="Blankenburg K."/>
            <person name="Chao H."/>
            <person name="Dinh H."/>
            <person name="Doddapaneni H."/>
            <person name="Dugan-Rocha S."/>
            <person name="Elkadiri S."/>
            <person name="Gnanaolivu R."/>
            <person name="Hernandez B."/>
            <person name="Skinner E."/>
            <person name="Javaid M."/>
            <person name="Lee S."/>
            <person name="Li M."/>
            <person name="Ming W."/>
            <person name="Munidasa M."/>
            <person name="Muniz J."/>
            <person name="Nguyen L."/>
            <person name="Hughes D."/>
            <person name="Osuji N."/>
            <person name="Pu L.-L."/>
            <person name="Puazo M."/>
            <person name="Qu C."/>
            <person name="Quiroz J."/>
            <person name="Raj R."/>
            <person name="Weissenberger G."/>
            <person name="Xin Y."/>
            <person name="Zou X."/>
            <person name="Han Y."/>
            <person name="Worley K."/>
            <person name="Muzny D."/>
            <person name="Gibbs R."/>
        </authorList>
    </citation>
    <scope>NUCLEOTIDE SEQUENCE</scope>
    <source>
        <strain evidence="2">Sampled in the wild</strain>
    </source>
</reference>
<dbReference type="EMBL" id="KZ308584">
    <property type="protein sequence ID" value="KAG8231974.1"/>
    <property type="molecule type" value="Genomic_DNA"/>
</dbReference>
<dbReference type="PANTHER" id="PTHR12991:SF10">
    <property type="entry name" value="GATOR COMPLEX PROTEIN NPRL2"/>
    <property type="match status" value="1"/>
</dbReference>
<dbReference type="GO" id="GO:0034198">
    <property type="term" value="P:cellular response to amino acid starvation"/>
    <property type="evidence" value="ECO:0007669"/>
    <property type="project" value="TreeGrafter"/>
</dbReference>
<dbReference type="OrthoDB" id="338854at2759"/>
<evidence type="ECO:0000256" key="1">
    <source>
        <dbReference type="ARBA" id="ARBA00008433"/>
    </source>
</evidence>
<organism evidence="2 3">
    <name type="scientific">Ladona fulva</name>
    <name type="common">Scarce chaser dragonfly</name>
    <name type="synonym">Libellula fulva</name>
    <dbReference type="NCBI Taxonomy" id="123851"/>
    <lineage>
        <taxon>Eukaryota</taxon>
        <taxon>Metazoa</taxon>
        <taxon>Ecdysozoa</taxon>
        <taxon>Arthropoda</taxon>
        <taxon>Hexapoda</taxon>
        <taxon>Insecta</taxon>
        <taxon>Pterygota</taxon>
        <taxon>Palaeoptera</taxon>
        <taxon>Odonata</taxon>
        <taxon>Epiprocta</taxon>
        <taxon>Anisoptera</taxon>
        <taxon>Libelluloidea</taxon>
        <taxon>Libellulidae</taxon>
        <taxon>Ladona</taxon>
    </lineage>
</organism>
<dbReference type="InterPro" id="IPR009348">
    <property type="entry name" value="NPR2-like"/>
</dbReference>
<dbReference type="PANTHER" id="PTHR12991">
    <property type="entry name" value="NITROGEN PERMEASE REGULATOR 2/TUMOR SUPPRESSOR CANDIDATE 4"/>
    <property type="match status" value="1"/>
</dbReference>
<gene>
    <name evidence="2" type="ORF">J437_LFUL008895</name>
</gene>
<dbReference type="Pfam" id="PF06218">
    <property type="entry name" value="NPR2"/>
    <property type="match status" value="1"/>
</dbReference>
<comment type="caution">
    <text evidence="2">The sequence shown here is derived from an EMBL/GenBank/DDBJ whole genome shotgun (WGS) entry which is preliminary data.</text>
</comment>
<proteinExistence type="inferred from homology"/>
<evidence type="ECO:0008006" key="4">
    <source>
        <dbReference type="Google" id="ProtNLM"/>
    </source>
</evidence>
<evidence type="ECO:0000313" key="2">
    <source>
        <dbReference type="EMBL" id="KAG8231974.1"/>
    </source>
</evidence>
<comment type="similarity">
    <text evidence="1">Belongs to the NPR2 family.</text>
</comment>
<dbReference type="GO" id="GO:0005774">
    <property type="term" value="C:vacuolar membrane"/>
    <property type="evidence" value="ECO:0007669"/>
    <property type="project" value="TreeGrafter"/>
</dbReference>
<dbReference type="GO" id="GO:1990130">
    <property type="term" value="C:GATOR1 complex"/>
    <property type="evidence" value="ECO:0007669"/>
    <property type="project" value="TreeGrafter"/>
</dbReference>
<sequence>MESRYYEGCGREGPIRCIFLCEFHPVAGPKITCQVPNDYVSKETFDAVSVYIIPKAQLQRSILTVTVLGKKITGFPISIDNPKYARNAFYFNLCFVFDSWARTVHFEPVVKKLSEFLVTLEMECGFLSNDNCKVNLPSILQNILQELNWRKMCTVVVGNSTTHLKVVRVSRDPPPVEDHHVPCFTPAHKSFCREQWDLTTQQVIPFIDGFNHVAKIAAEADVENNLVKACIQNLVYYGVVRMICIFRYSAEYATTPKIKELLENEVFQKECLKYIAKSKTSKPSLRDVLLVYGGLRRGVTVKELAMRLQQHIQNLDIRKLVQFGVLTGILRRIHEYPVVLPEECAASPAIITVPPPLTPTTPRSHLLNHIHAHLHPHLSGENNSEWMGISKGLNTTDHGHGCTASYRSRLSFGRRALSSQERSMDEICVAVGCSYARLSAIMEGDPSVVILRK</sequence>
<accession>A0A8K0KD48</accession>
<dbReference type="GO" id="GO:0010508">
    <property type="term" value="P:positive regulation of autophagy"/>
    <property type="evidence" value="ECO:0007669"/>
    <property type="project" value="TreeGrafter"/>
</dbReference>
<reference evidence="2" key="1">
    <citation type="submission" date="2013-04" db="EMBL/GenBank/DDBJ databases">
        <authorList>
            <person name="Qu J."/>
            <person name="Murali S.C."/>
            <person name="Bandaranaike D."/>
            <person name="Bellair M."/>
            <person name="Blankenburg K."/>
            <person name="Chao H."/>
            <person name="Dinh H."/>
            <person name="Doddapaneni H."/>
            <person name="Downs B."/>
            <person name="Dugan-Rocha S."/>
            <person name="Elkadiri S."/>
            <person name="Gnanaolivu R.D."/>
            <person name="Hernandez B."/>
            <person name="Javaid M."/>
            <person name="Jayaseelan J.C."/>
            <person name="Lee S."/>
            <person name="Li M."/>
            <person name="Ming W."/>
            <person name="Munidasa M."/>
            <person name="Muniz J."/>
            <person name="Nguyen L."/>
            <person name="Ongeri F."/>
            <person name="Osuji N."/>
            <person name="Pu L.-L."/>
            <person name="Puazo M."/>
            <person name="Qu C."/>
            <person name="Quiroz J."/>
            <person name="Raj R."/>
            <person name="Weissenberger G."/>
            <person name="Xin Y."/>
            <person name="Zou X."/>
            <person name="Han Y."/>
            <person name="Richards S."/>
            <person name="Worley K."/>
            <person name="Muzny D."/>
            <person name="Gibbs R."/>
        </authorList>
    </citation>
    <scope>NUCLEOTIDE SEQUENCE</scope>
    <source>
        <strain evidence="2">Sampled in the wild</strain>
    </source>
</reference>
<dbReference type="AlphaFoldDB" id="A0A8K0KD48"/>
<evidence type="ECO:0000313" key="3">
    <source>
        <dbReference type="Proteomes" id="UP000792457"/>
    </source>
</evidence>
<dbReference type="Proteomes" id="UP000792457">
    <property type="component" value="Unassembled WGS sequence"/>
</dbReference>
<protein>
    <recommendedName>
        <fullName evidence="4">Nitrogen permease regulator 2-like protein</fullName>
    </recommendedName>
</protein>